<comment type="subcellular location">
    <subcellularLocation>
        <location evidence="1">Membrane</location>
        <topology evidence="1">Multi-pass membrane protein</topology>
    </subcellularLocation>
</comment>
<sequence length="437" mass="44889">MLRLALPALPVLAAEPLYLLYDFAVVGRLGGLALAGLAIGGLVLAQVTTQLTFLTYGTTARASRYHGAGNRAAAVREGIQATWLGIAAGMAVVALVFAVASPVLSVLTGDADIAAAAESWLRIGIFGAPLILIAMAGNGWLRGVHDTMRPLRFVVAGLATSAVLCPVLVHGLAGFPALGLPGSAVANVVGQSVTAVFFIGALAAERRAAPAQTPIRPDVGVIRAQIILGRDLILRSLAFQACFLSAAAVASRFGAGAVGAHQVVLHLWNFVALTLDSLAIAAQAIIGALLGSGVVVAAKAAAWRIMRWSIVFAVGLAGAFAAGSTIVPGIFTADPGVLGHIGEIWWFFVIMIPVAGVVFALDGVLLGSGDAAFLRTSTLLAALAGFLPLIWLSLVFEWGLHGIWSGLAAFVLLRAGAVVWRTRSARWAIAGAERGAR</sequence>
<evidence type="ECO:0000256" key="6">
    <source>
        <dbReference type="SAM" id="Phobius"/>
    </source>
</evidence>
<dbReference type="PANTHER" id="PTHR42893">
    <property type="entry name" value="PROTEIN DETOXIFICATION 44, CHLOROPLASTIC-RELATED"/>
    <property type="match status" value="1"/>
</dbReference>
<proteinExistence type="inferred from homology"/>
<dbReference type="InterPro" id="IPR002528">
    <property type="entry name" value="MATE_fam"/>
</dbReference>
<dbReference type="InterPro" id="IPR044644">
    <property type="entry name" value="DinF-like"/>
</dbReference>
<evidence type="ECO:0000313" key="8">
    <source>
        <dbReference type="Proteomes" id="UP000567922"/>
    </source>
</evidence>
<evidence type="ECO:0000256" key="1">
    <source>
        <dbReference type="ARBA" id="ARBA00004141"/>
    </source>
</evidence>
<feature type="transmembrane region" description="Helical" evidence="6">
    <location>
        <begin position="23"/>
        <end position="45"/>
    </location>
</feature>
<keyword evidence="8" id="KW-1185">Reference proteome</keyword>
<dbReference type="EMBL" id="JACHWS010000003">
    <property type="protein sequence ID" value="MBB3038565.1"/>
    <property type="molecule type" value="Genomic_DNA"/>
</dbReference>
<dbReference type="PANTHER" id="PTHR42893:SF46">
    <property type="entry name" value="PROTEIN DETOXIFICATION 44, CHLOROPLASTIC"/>
    <property type="match status" value="1"/>
</dbReference>
<evidence type="ECO:0000256" key="2">
    <source>
        <dbReference type="ARBA" id="ARBA00010199"/>
    </source>
</evidence>
<dbReference type="GO" id="GO:0015297">
    <property type="term" value="F:antiporter activity"/>
    <property type="evidence" value="ECO:0007669"/>
    <property type="project" value="InterPro"/>
</dbReference>
<feature type="transmembrane region" description="Helical" evidence="6">
    <location>
        <begin position="310"/>
        <end position="332"/>
    </location>
</feature>
<comment type="caution">
    <text evidence="7">The sequence shown here is derived from an EMBL/GenBank/DDBJ whole genome shotgun (WGS) entry which is preliminary data.</text>
</comment>
<feature type="transmembrane region" description="Helical" evidence="6">
    <location>
        <begin position="81"/>
        <end position="100"/>
    </location>
</feature>
<feature type="transmembrane region" description="Helical" evidence="6">
    <location>
        <begin position="120"/>
        <end position="141"/>
    </location>
</feature>
<feature type="transmembrane region" description="Helical" evidence="6">
    <location>
        <begin position="153"/>
        <end position="178"/>
    </location>
</feature>
<dbReference type="OrthoDB" id="5242355at2"/>
<dbReference type="AlphaFoldDB" id="A0A839RP48"/>
<reference evidence="7 8" key="1">
    <citation type="submission" date="2020-08" db="EMBL/GenBank/DDBJ databases">
        <title>Sequencing the genomes of 1000 actinobacteria strains.</title>
        <authorList>
            <person name="Klenk H.-P."/>
        </authorList>
    </citation>
    <scope>NUCLEOTIDE SEQUENCE [LARGE SCALE GENOMIC DNA]</scope>
    <source>
        <strain evidence="7 8">DSM 45258</strain>
    </source>
</reference>
<organism evidence="7 8">
    <name type="scientific">Hoyosella altamirensis</name>
    <dbReference type="NCBI Taxonomy" id="616997"/>
    <lineage>
        <taxon>Bacteria</taxon>
        <taxon>Bacillati</taxon>
        <taxon>Actinomycetota</taxon>
        <taxon>Actinomycetes</taxon>
        <taxon>Mycobacteriales</taxon>
        <taxon>Hoyosellaceae</taxon>
        <taxon>Hoyosella</taxon>
    </lineage>
</organism>
<dbReference type="Proteomes" id="UP000567922">
    <property type="component" value="Unassembled WGS sequence"/>
</dbReference>
<evidence type="ECO:0000256" key="4">
    <source>
        <dbReference type="ARBA" id="ARBA00022989"/>
    </source>
</evidence>
<dbReference type="NCBIfam" id="TIGR00797">
    <property type="entry name" value="matE"/>
    <property type="match status" value="1"/>
</dbReference>
<evidence type="ECO:0000256" key="5">
    <source>
        <dbReference type="ARBA" id="ARBA00023136"/>
    </source>
</evidence>
<accession>A0A839RP48</accession>
<evidence type="ECO:0000313" key="7">
    <source>
        <dbReference type="EMBL" id="MBB3038565.1"/>
    </source>
</evidence>
<dbReference type="GO" id="GO:0005886">
    <property type="term" value="C:plasma membrane"/>
    <property type="evidence" value="ECO:0007669"/>
    <property type="project" value="TreeGrafter"/>
</dbReference>
<keyword evidence="5 6" id="KW-0472">Membrane</keyword>
<dbReference type="Pfam" id="PF01554">
    <property type="entry name" value="MatE"/>
    <property type="match status" value="2"/>
</dbReference>
<feature type="transmembrane region" description="Helical" evidence="6">
    <location>
        <begin position="378"/>
        <end position="396"/>
    </location>
</feature>
<keyword evidence="3 6" id="KW-0812">Transmembrane</keyword>
<dbReference type="GO" id="GO:0042910">
    <property type="term" value="F:xenobiotic transmembrane transporter activity"/>
    <property type="evidence" value="ECO:0007669"/>
    <property type="project" value="InterPro"/>
</dbReference>
<dbReference type="RefSeq" id="WP_064440488.1">
    <property type="nucleotide sequence ID" value="NZ_BDDI01000008.1"/>
</dbReference>
<gene>
    <name evidence="7" type="ORF">FHU29_003034</name>
</gene>
<feature type="transmembrane region" description="Helical" evidence="6">
    <location>
        <begin position="402"/>
        <end position="420"/>
    </location>
</feature>
<comment type="similarity">
    <text evidence="2">Belongs to the multi antimicrobial extrusion (MATE) (TC 2.A.66.1) family.</text>
</comment>
<feature type="transmembrane region" description="Helical" evidence="6">
    <location>
        <begin position="232"/>
        <end position="250"/>
    </location>
</feature>
<protein>
    <submittedName>
        <fullName evidence="7">Putative MATE family efflux protein</fullName>
    </submittedName>
</protein>
<evidence type="ECO:0000256" key="3">
    <source>
        <dbReference type="ARBA" id="ARBA00022692"/>
    </source>
</evidence>
<feature type="transmembrane region" description="Helical" evidence="6">
    <location>
        <begin position="184"/>
        <end position="204"/>
    </location>
</feature>
<feature type="transmembrane region" description="Helical" evidence="6">
    <location>
        <begin position="344"/>
        <end position="366"/>
    </location>
</feature>
<name>A0A839RP48_9ACTN</name>
<feature type="transmembrane region" description="Helical" evidence="6">
    <location>
        <begin position="270"/>
        <end position="298"/>
    </location>
</feature>
<keyword evidence="4 6" id="KW-1133">Transmembrane helix</keyword>